<dbReference type="GO" id="GO:0005829">
    <property type="term" value="C:cytosol"/>
    <property type="evidence" value="ECO:0007669"/>
    <property type="project" value="TreeGrafter"/>
</dbReference>
<dbReference type="PANTHER" id="PTHR48069">
    <property type="entry name" value="DIHYDROFOLATE REDUCTASE"/>
    <property type="match status" value="1"/>
</dbReference>
<sequence length="167" mass="18310">MAAADEPVLTLIAAVGANGVIGRGNALIWRLRDDLAHFKRMTLGHPVLMGRKTWESLGRALPGRRNLVLSRDTTYVAAGAEVCGSLADALRRCEGEPEVFVIGGAQIYLAALPLARRLWLTEVHASADGDAHFPRWERTEFVERSRQPHAASGDAPAFDIVLYERVR</sequence>
<dbReference type="GO" id="GO:0043168">
    <property type="term" value="F:anion binding"/>
    <property type="evidence" value="ECO:0007669"/>
    <property type="project" value="UniProtKB-ARBA"/>
</dbReference>
<dbReference type="GO" id="GO:0046655">
    <property type="term" value="P:folic acid metabolic process"/>
    <property type="evidence" value="ECO:0007669"/>
    <property type="project" value="TreeGrafter"/>
</dbReference>
<evidence type="ECO:0000256" key="1">
    <source>
        <dbReference type="ARBA" id="ARBA00004903"/>
    </source>
</evidence>
<comment type="pathway">
    <text evidence="1">Cofactor biosynthesis; tetrahydrofolate biosynthesis; 5,6,7,8-tetrahydrofolate from 7,8-dihydrofolate: step 1/1.</text>
</comment>
<dbReference type="Gene3D" id="3.40.430.10">
    <property type="entry name" value="Dihydrofolate Reductase, subunit A"/>
    <property type="match status" value="1"/>
</dbReference>
<name>A0A1J5QPR0_9ZZZZ</name>
<dbReference type="GO" id="GO:0004146">
    <property type="term" value="F:dihydrofolate reductase activity"/>
    <property type="evidence" value="ECO:0007669"/>
    <property type="project" value="UniProtKB-EC"/>
</dbReference>
<dbReference type="InterPro" id="IPR012259">
    <property type="entry name" value="DHFR"/>
</dbReference>
<dbReference type="GO" id="GO:0050661">
    <property type="term" value="F:NADP binding"/>
    <property type="evidence" value="ECO:0007669"/>
    <property type="project" value="InterPro"/>
</dbReference>
<reference evidence="7" key="1">
    <citation type="submission" date="2016-10" db="EMBL/GenBank/DDBJ databases">
        <title>Sequence of Gallionella enrichment culture.</title>
        <authorList>
            <person name="Poehlein A."/>
            <person name="Muehling M."/>
            <person name="Daniel R."/>
        </authorList>
    </citation>
    <scope>NUCLEOTIDE SEQUENCE</scope>
</reference>
<dbReference type="FunFam" id="3.40.430.10:FF:000001">
    <property type="entry name" value="Dihydrofolate reductase"/>
    <property type="match status" value="1"/>
</dbReference>
<evidence type="ECO:0000313" key="7">
    <source>
        <dbReference type="EMBL" id="OIQ85362.1"/>
    </source>
</evidence>
<keyword evidence="5 7" id="KW-0560">Oxidoreductase</keyword>
<comment type="caution">
    <text evidence="7">The sequence shown here is derived from an EMBL/GenBank/DDBJ whole genome shotgun (WGS) entry which is preliminary data.</text>
</comment>
<evidence type="ECO:0000256" key="2">
    <source>
        <dbReference type="ARBA" id="ARBA00012856"/>
    </source>
</evidence>
<dbReference type="InterPro" id="IPR024072">
    <property type="entry name" value="DHFR-like_dom_sf"/>
</dbReference>
<feature type="domain" description="DHFR" evidence="6">
    <location>
        <begin position="8"/>
        <end position="165"/>
    </location>
</feature>
<dbReference type="EC" id="1.5.1.3" evidence="2"/>
<dbReference type="InterPro" id="IPR001796">
    <property type="entry name" value="DHFR_dom"/>
</dbReference>
<accession>A0A1J5QPR0</accession>
<keyword evidence="3" id="KW-0554">One-carbon metabolism</keyword>
<evidence type="ECO:0000256" key="3">
    <source>
        <dbReference type="ARBA" id="ARBA00022563"/>
    </source>
</evidence>
<dbReference type="PIRSF" id="PIRSF000194">
    <property type="entry name" value="DHFR"/>
    <property type="match status" value="1"/>
</dbReference>
<evidence type="ECO:0000259" key="6">
    <source>
        <dbReference type="PROSITE" id="PS51330"/>
    </source>
</evidence>
<organism evidence="7">
    <name type="scientific">mine drainage metagenome</name>
    <dbReference type="NCBI Taxonomy" id="410659"/>
    <lineage>
        <taxon>unclassified sequences</taxon>
        <taxon>metagenomes</taxon>
        <taxon>ecological metagenomes</taxon>
    </lineage>
</organism>
<keyword evidence="4" id="KW-0521">NADP</keyword>
<dbReference type="GO" id="GO:0046452">
    <property type="term" value="P:dihydrofolate metabolic process"/>
    <property type="evidence" value="ECO:0007669"/>
    <property type="project" value="TreeGrafter"/>
</dbReference>
<dbReference type="PANTHER" id="PTHR48069:SF3">
    <property type="entry name" value="DIHYDROFOLATE REDUCTASE"/>
    <property type="match status" value="1"/>
</dbReference>
<dbReference type="GO" id="GO:0006730">
    <property type="term" value="P:one-carbon metabolic process"/>
    <property type="evidence" value="ECO:0007669"/>
    <property type="project" value="UniProtKB-KW"/>
</dbReference>
<proteinExistence type="predicted"/>
<dbReference type="Pfam" id="PF00186">
    <property type="entry name" value="DHFR_1"/>
    <property type="match status" value="1"/>
</dbReference>
<dbReference type="AlphaFoldDB" id="A0A1J5QPR0"/>
<dbReference type="SUPFAM" id="SSF53597">
    <property type="entry name" value="Dihydrofolate reductase-like"/>
    <property type="match status" value="1"/>
</dbReference>
<evidence type="ECO:0000256" key="4">
    <source>
        <dbReference type="ARBA" id="ARBA00022857"/>
    </source>
</evidence>
<dbReference type="GO" id="GO:0046654">
    <property type="term" value="P:tetrahydrofolate biosynthetic process"/>
    <property type="evidence" value="ECO:0007669"/>
    <property type="project" value="InterPro"/>
</dbReference>
<gene>
    <name evidence="7" type="primary">folA_5</name>
    <name evidence="7" type="ORF">GALL_327890</name>
</gene>
<dbReference type="CDD" id="cd00209">
    <property type="entry name" value="DHFR"/>
    <property type="match status" value="1"/>
</dbReference>
<protein>
    <recommendedName>
        <fullName evidence="2">dihydrofolate reductase</fullName>
        <ecNumber evidence="2">1.5.1.3</ecNumber>
    </recommendedName>
</protein>
<evidence type="ECO:0000256" key="5">
    <source>
        <dbReference type="ARBA" id="ARBA00023002"/>
    </source>
</evidence>
<dbReference type="EMBL" id="MLJW01000549">
    <property type="protein sequence ID" value="OIQ85362.1"/>
    <property type="molecule type" value="Genomic_DNA"/>
</dbReference>
<dbReference type="PROSITE" id="PS51330">
    <property type="entry name" value="DHFR_2"/>
    <property type="match status" value="1"/>
</dbReference>
<dbReference type="PRINTS" id="PR00070">
    <property type="entry name" value="DHFR"/>
</dbReference>